<dbReference type="PROSITE" id="PS50927">
    <property type="entry name" value="BULB_LECTIN"/>
    <property type="match status" value="1"/>
</dbReference>
<dbReference type="RefSeq" id="WP_013137604.1">
    <property type="nucleotide sequence ID" value="NC_014168.1"/>
</dbReference>
<dbReference type="Gene3D" id="3.10.350.10">
    <property type="entry name" value="LysM domain"/>
    <property type="match status" value="1"/>
</dbReference>
<sequence length="179" mass="18605">MANLQAGQSLTKGQVLSSDNGAYTLTLQDDGNLVLSEGSNAVWSSKTQGQGVIRLDVQTDGNVVLYTGDHDPKWATKTKGDVHLALQDDRNLVVYGADGSALWNSGTATDAPPPAAPSADEEPAAPEPQTYVVAGGDTLSAIAQKFYGDANLYPKIAEANGIANPDLINVGQELTIPAL</sequence>
<evidence type="ECO:0000313" key="5">
    <source>
        <dbReference type="Proteomes" id="UP000002247"/>
    </source>
</evidence>
<dbReference type="CAZy" id="CBM50">
    <property type="family name" value="Carbohydrate-Binding Module Family 50"/>
</dbReference>
<dbReference type="InterPro" id="IPR052196">
    <property type="entry name" value="Bact_Kbp"/>
</dbReference>
<dbReference type="Pfam" id="PF01476">
    <property type="entry name" value="LysM"/>
    <property type="match status" value="1"/>
</dbReference>
<dbReference type="InterPro" id="IPR036426">
    <property type="entry name" value="Bulb-type_lectin_dom_sf"/>
</dbReference>
<dbReference type="AlphaFoldDB" id="D6ZD84"/>
<proteinExistence type="predicted"/>
<dbReference type="CDD" id="cd00118">
    <property type="entry name" value="LysM"/>
    <property type="match status" value="1"/>
</dbReference>
<evidence type="ECO:0000259" key="2">
    <source>
        <dbReference type="PROSITE" id="PS50927"/>
    </source>
</evidence>
<feature type="region of interest" description="Disordered" evidence="1">
    <location>
        <begin position="104"/>
        <end position="126"/>
    </location>
</feature>
<dbReference type="KEGG" id="srt:Srot_0666"/>
<dbReference type="eggNOG" id="COG1652">
    <property type="taxonomic scope" value="Bacteria"/>
</dbReference>
<dbReference type="CDD" id="cd00028">
    <property type="entry name" value="B_lectin"/>
    <property type="match status" value="1"/>
</dbReference>
<dbReference type="SMART" id="SM00257">
    <property type="entry name" value="LysM"/>
    <property type="match status" value="1"/>
</dbReference>
<dbReference type="Gene3D" id="2.90.10.10">
    <property type="entry name" value="Bulb-type lectin domain"/>
    <property type="match status" value="2"/>
</dbReference>
<dbReference type="InterPro" id="IPR036779">
    <property type="entry name" value="LysM_dom_sf"/>
</dbReference>
<dbReference type="InterPro" id="IPR018392">
    <property type="entry name" value="LysM"/>
</dbReference>
<dbReference type="EMBL" id="CP001958">
    <property type="protein sequence ID" value="ADG97148.1"/>
    <property type="molecule type" value="Genomic_DNA"/>
</dbReference>
<keyword evidence="5" id="KW-1185">Reference proteome</keyword>
<dbReference type="STRING" id="640132.Srot_0666"/>
<dbReference type="PANTHER" id="PTHR34700">
    <property type="entry name" value="POTASSIUM BINDING PROTEIN KBP"/>
    <property type="match status" value="1"/>
</dbReference>
<evidence type="ECO:0000256" key="1">
    <source>
        <dbReference type="SAM" id="MobiDB-lite"/>
    </source>
</evidence>
<dbReference type="SUPFAM" id="SSF54106">
    <property type="entry name" value="LysM domain"/>
    <property type="match status" value="1"/>
</dbReference>
<feature type="domain" description="LysM" evidence="3">
    <location>
        <begin position="129"/>
        <end position="176"/>
    </location>
</feature>
<dbReference type="PROSITE" id="PS51782">
    <property type="entry name" value="LYSM"/>
    <property type="match status" value="1"/>
</dbReference>
<organism evidence="4 5">
    <name type="scientific">Segniliparus rotundus (strain ATCC BAA-972 / CDC 1076 / CIP 108378 / DSM 44985 / JCM 13578)</name>
    <dbReference type="NCBI Taxonomy" id="640132"/>
    <lineage>
        <taxon>Bacteria</taxon>
        <taxon>Bacillati</taxon>
        <taxon>Actinomycetota</taxon>
        <taxon>Actinomycetes</taxon>
        <taxon>Mycobacteriales</taxon>
        <taxon>Segniliparaceae</taxon>
        <taxon>Segniliparus</taxon>
    </lineage>
</organism>
<dbReference type="HOGENOM" id="CLU_1314273_0_0_11"/>
<accession>D6ZD84</accession>
<dbReference type="SUPFAM" id="SSF51110">
    <property type="entry name" value="alpha-D-mannose-specific plant lectins"/>
    <property type="match status" value="1"/>
</dbReference>
<protein>
    <submittedName>
        <fullName evidence="4">Curculin domain protein (Mannose-binding) lectin</fullName>
    </submittedName>
</protein>
<dbReference type="Proteomes" id="UP000002247">
    <property type="component" value="Chromosome"/>
</dbReference>
<dbReference type="GO" id="GO:0030246">
    <property type="term" value="F:carbohydrate binding"/>
    <property type="evidence" value="ECO:0007669"/>
    <property type="project" value="UniProtKB-KW"/>
</dbReference>
<dbReference type="PANTHER" id="PTHR34700:SF4">
    <property type="entry name" value="PHAGE-LIKE ELEMENT PBSX PROTEIN XKDP"/>
    <property type="match status" value="1"/>
</dbReference>
<feature type="domain" description="Bulb-type lectin" evidence="2">
    <location>
        <begin position="1"/>
        <end position="107"/>
    </location>
</feature>
<dbReference type="InterPro" id="IPR001480">
    <property type="entry name" value="Bulb-type_lectin_dom"/>
</dbReference>
<dbReference type="OrthoDB" id="516973at2"/>
<evidence type="ECO:0000313" key="4">
    <source>
        <dbReference type="EMBL" id="ADG97148.1"/>
    </source>
</evidence>
<name>D6ZD84_SEGRD</name>
<dbReference type="SMART" id="SM00108">
    <property type="entry name" value="B_lectin"/>
    <property type="match status" value="1"/>
</dbReference>
<gene>
    <name evidence="4" type="ordered locus">Srot_0666</name>
</gene>
<evidence type="ECO:0000259" key="3">
    <source>
        <dbReference type="PROSITE" id="PS51782"/>
    </source>
</evidence>
<keyword evidence="4" id="KW-0430">Lectin</keyword>
<reference evidence="4 5" key="1">
    <citation type="journal article" date="2010" name="Stand. Genomic Sci.">
        <title>Complete genome sequence of Segniliparus rotundus type strain (CDC 1076).</title>
        <authorList>
            <person name="Sikorski J."/>
            <person name="Lapidus A."/>
            <person name="Copeland A."/>
            <person name="Misra M."/>
            <person name="Glavina Del Rio T."/>
            <person name="Nolan M."/>
            <person name="Lucas S."/>
            <person name="Chen F."/>
            <person name="Tice H."/>
            <person name="Cheng J.F."/>
            <person name="Jando M."/>
            <person name="Schneider S."/>
            <person name="Bruce D."/>
            <person name="Goodwin L."/>
            <person name="Pitluck S."/>
            <person name="Liolios K."/>
            <person name="Mikhailova N."/>
            <person name="Pati A."/>
            <person name="Ivanova N."/>
            <person name="Mavromatis K."/>
            <person name="Chen A."/>
            <person name="Palaniappan K."/>
            <person name="Chertkov O."/>
            <person name="Land M."/>
            <person name="Hauser L."/>
            <person name="Chang Y.J."/>
            <person name="Jeffries C.D."/>
            <person name="Brettin T."/>
            <person name="Detter J.C."/>
            <person name="Han C."/>
            <person name="Rohde M."/>
            <person name="Goker M."/>
            <person name="Bristow J."/>
            <person name="Eisen J.A."/>
            <person name="Markowitz V."/>
            <person name="Hugenholtz P."/>
            <person name="Kyrpides N.C."/>
            <person name="Klenk H.P."/>
        </authorList>
    </citation>
    <scope>NUCLEOTIDE SEQUENCE [LARGE SCALE GENOMIC DNA]</scope>
    <source>
        <strain evidence="5">ATCC BAA-972 / CDC 1076 / CIP 108378 / DSM 44985 / JCM 13578</strain>
    </source>
</reference>